<gene>
    <name evidence="3" type="ORF">BCR34DRAFT_489675</name>
</gene>
<comment type="caution">
    <text evidence="3">The sequence shown here is derived from an EMBL/GenBank/DDBJ whole genome shotgun (WGS) entry which is preliminary data.</text>
</comment>
<dbReference type="PANTHER" id="PTHR33112">
    <property type="entry name" value="DOMAIN PROTEIN, PUTATIVE-RELATED"/>
    <property type="match status" value="1"/>
</dbReference>
<evidence type="ECO:0000259" key="2">
    <source>
        <dbReference type="Pfam" id="PF06985"/>
    </source>
</evidence>
<dbReference type="PANTHER" id="PTHR33112:SF16">
    <property type="entry name" value="HETEROKARYON INCOMPATIBILITY DOMAIN-CONTAINING PROTEIN"/>
    <property type="match status" value="1"/>
</dbReference>
<sequence length="194" mass="21662">MQGCNRNHSRSSQITTSGGQSALPTRVLDIYDDVIRLYVSRGGHSKYAALSHCWGLNPPLRTLKSNFDSHLEGIGMETLPKTFQQAVQVERELSLRYIWIDSLCIIQGDSSDWEREAVIMGGVYEGVEVTISATGSTKAHDGCFITRVRMPDAVPLRINYKGRAIRIHAALRPESALTDLQKNPLAHRAWITQE</sequence>
<dbReference type="STRING" id="1231657.A0A1Y1ZA70"/>
<dbReference type="EMBL" id="MCFA01000111">
    <property type="protein sequence ID" value="ORY07148.1"/>
    <property type="molecule type" value="Genomic_DNA"/>
</dbReference>
<name>A0A1Y1ZA70_9PLEO</name>
<organism evidence="3 4">
    <name type="scientific">Clohesyomyces aquaticus</name>
    <dbReference type="NCBI Taxonomy" id="1231657"/>
    <lineage>
        <taxon>Eukaryota</taxon>
        <taxon>Fungi</taxon>
        <taxon>Dikarya</taxon>
        <taxon>Ascomycota</taxon>
        <taxon>Pezizomycotina</taxon>
        <taxon>Dothideomycetes</taxon>
        <taxon>Pleosporomycetidae</taxon>
        <taxon>Pleosporales</taxon>
        <taxon>Lindgomycetaceae</taxon>
        <taxon>Clohesyomyces</taxon>
    </lineage>
</organism>
<evidence type="ECO:0000256" key="1">
    <source>
        <dbReference type="SAM" id="MobiDB-lite"/>
    </source>
</evidence>
<dbReference type="Pfam" id="PF06985">
    <property type="entry name" value="HET"/>
    <property type="match status" value="1"/>
</dbReference>
<evidence type="ECO:0000313" key="3">
    <source>
        <dbReference type="EMBL" id="ORY07148.1"/>
    </source>
</evidence>
<feature type="region of interest" description="Disordered" evidence="1">
    <location>
        <begin position="1"/>
        <end position="20"/>
    </location>
</feature>
<protein>
    <submittedName>
        <fullName evidence="3">Heterokaryon incompatibility protein-domain-containing protein</fullName>
    </submittedName>
</protein>
<accession>A0A1Y1ZA70</accession>
<dbReference type="AlphaFoldDB" id="A0A1Y1ZA70"/>
<dbReference type="OrthoDB" id="5125733at2759"/>
<keyword evidence="4" id="KW-1185">Reference proteome</keyword>
<dbReference type="InterPro" id="IPR010730">
    <property type="entry name" value="HET"/>
</dbReference>
<evidence type="ECO:0000313" key="4">
    <source>
        <dbReference type="Proteomes" id="UP000193144"/>
    </source>
</evidence>
<reference evidence="3 4" key="1">
    <citation type="submission" date="2016-07" db="EMBL/GenBank/DDBJ databases">
        <title>Pervasive Adenine N6-methylation of Active Genes in Fungi.</title>
        <authorList>
            <consortium name="DOE Joint Genome Institute"/>
            <person name="Mondo S.J."/>
            <person name="Dannebaum R.O."/>
            <person name="Kuo R.C."/>
            <person name="Labutti K."/>
            <person name="Haridas S."/>
            <person name="Kuo A."/>
            <person name="Salamov A."/>
            <person name="Ahrendt S.R."/>
            <person name="Lipzen A."/>
            <person name="Sullivan W."/>
            <person name="Andreopoulos W.B."/>
            <person name="Clum A."/>
            <person name="Lindquist E."/>
            <person name="Daum C."/>
            <person name="Ramamoorthy G.K."/>
            <person name="Gryganskyi A."/>
            <person name="Culley D."/>
            <person name="Magnuson J.K."/>
            <person name="James T.Y."/>
            <person name="O'Malley M.A."/>
            <person name="Stajich J.E."/>
            <person name="Spatafora J.W."/>
            <person name="Visel A."/>
            <person name="Grigoriev I.V."/>
        </authorList>
    </citation>
    <scope>NUCLEOTIDE SEQUENCE [LARGE SCALE GENOMIC DNA]</scope>
    <source>
        <strain evidence="3 4">CBS 115471</strain>
    </source>
</reference>
<dbReference type="Proteomes" id="UP000193144">
    <property type="component" value="Unassembled WGS sequence"/>
</dbReference>
<feature type="domain" description="Heterokaryon incompatibility" evidence="2">
    <location>
        <begin position="47"/>
        <end position="194"/>
    </location>
</feature>
<proteinExistence type="predicted"/>